<keyword evidence="2" id="KW-0812">Transmembrane</keyword>
<feature type="transmembrane region" description="Helical" evidence="2">
    <location>
        <begin position="245"/>
        <end position="263"/>
    </location>
</feature>
<evidence type="ECO:0000256" key="2">
    <source>
        <dbReference type="SAM" id="Phobius"/>
    </source>
</evidence>
<evidence type="ECO:0000313" key="3">
    <source>
        <dbReference type="EMBL" id="CDW86318.1"/>
    </source>
</evidence>
<keyword evidence="4" id="KW-1185">Reference proteome</keyword>
<keyword evidence="2" id="KW-0472">Membrane</keyword>
<reference evidence="3 4" key="1">
    <citation type="submission" date="2014-06" db="EMBL/GenBank/DDBJ databases">
        <authorList>
            <person name="Swart Estienne"/>
        </authorList>
    </citation>
    <scope>NUCLEOTIDE SEQUENCE [LARGE SCALE GENOMIC DNA]</scope>
    <source>
        <strain evidence="3 4">130c</strain>
    </source>
</reference>
<gene>
    <name evidence="3" type="primary">Contig1614.g1753</name>
    <name evidence="3" type="ORF">STYLEM_15412</name>
</gene>
<evidence type="ECO:0000313" key="4">
    <source>
        <dbReference type="Proteomes" id="UP000039865"/>
    </source>
</evidence>
<accession>A0A078AZU8</accession>
<organism evidence="3 4">
    <name type="scientific">Stylonychia lemnae</name>
    <name type="common">Ciliate</name>
    <dbReference type="NCBI Taxonomy" id="5949"/>
    <lineage>
        <taxon>Eukaryota</taxon>
        <taxon>Sar</taxon>
        <taxon>Alveolata</taxon>
        <taxon>Ciliophora</taxon>
        <taxon>Intramacronucleata</taxon>
        <taxon>Spirotrichea</taxon>
        <taxon>Stichotrichia</taxon>
        <taxon>Sporadotrichida</taxon>
        <taxon>Oxytrichidae</taxon>
        <taxon>Stylonychinae</taxon>
        <taxon>Stylonychia</taxon>
    </lineage>
</organism>
<dbReference type="Proteomes" id="UP000039865">
    <property type="component" value="Unassembled WGS sequence"/>
</dbReference>
<dbReference type="EMBL" id="CCKQ01014541">
    <property type="protein sequence ID" value="CDW86318.1"/>
    <property type="molecule type" value="Genomic_DNA"/>
</dbReference>
<sequence length="401" mass="47384">MIRYGVNHISEISASEIIPNLNISALVQYQIATNSIFYNQSYADSFANFISYHCFVFLPDYRSIKISTKFQNNILKERHYQSNKTYQTLIIQFYFEVAQNDLYKDTEFSEIFLRCSIDVDEFLKIDQRLMPPDARIFEMMKVNFNEYYYDAEKYEVEKAEQKIVSFESGTSGVFEIDYLMLNSTDSIAQISPEYEWETYPKIVLQTSYGENVTNNGFQLTFKRSQNMVDVIKITPYSLSKGLQQVGGYLSLLLFLIIIIRFAHQHCFNRQLKKYLETEMVNQSDLNKKQDIQSVYSYENFLKMAQKLQDNETQLNTLQMEKQVMQEQIEQIQGKLGISQRPISLMPSINSNQNKYYLDTIYQNDRQLSEVEDLNRLLMDKQTINNKDYKKYIQNKRNSSIQ</sequence>
<feature type="coiled-coil region" evidence="1">
    <location>
        <begin position="307"/>
        <end position="334"/>
    </location>
</feature>
<dbReference type="AlphaFoldDB" id="A0A078AZU8"/>
<name>A0A078AZU8_STYLE</name>
<evidence type="ECO:0000256" key="1">
    <source>
        <dbReference type="SAM" id="Coils"/>
    </source>
</evidence>
<protein>
    <submittedName>
        <fullName evidence="3">Uncharacterized protein</fullName>
    </submittedName>
</protein>
<keyword evidence="2" id="KW-1133">Transmembrane helix</keyword>
<dbReference type="InParanoid" id="A0A078AZU8"/>
<proteinExistence type="predicted"/>
<keyword evidence="1" id="KW-0175">Coiled coil</keyword>